<name>A0A0L0UWW3_9BASI</name>
<dbReference type="AlphaFoldDB" id="A0A0L0UWW3"/>
<comment type="caution">
    <text evidence="2">The sequence shown here is derived from an EMBL/GenBank/DDBJ whole genome shotgun (WGS) entry which is preliminary data.</text>
</comment>
<evidence type="ECO:0000313" key="3">
    <source>
        <dbReference type="Proteomes" id="UP000054564"/>
    </source>
</evidence>
<proteinExistence type="predicted"/>
<dbReference type="STRING" id="1165861.A0A0L0UWW3"/>
<accession>A0A0L0UWW3</accession>
<sequence>MSSFSSSLSIRHPSLCFLLAREVLDLTGPHAMLGNTSLELNKIVQEACVERNSYPSPFGCPRVSQNLPASRYPPEARPLEEGDIASLDVTLSHEG</sequence>
<protein>
    <recommendedName>
        <fullName evidence="4">Peptidase M24 domain-containing protein</fullName>
    </recommendedName>
</protein>
<dbReference type="Gene3D" id="3.90.230.10">
    <property type="entry name" value="Creatinase/methionine aminopeptidase superfamily"/>
    <property type="match status" value="1"/>
</dbReference>
<organism evidence="2 3">
    <name type="scientific">Puccinia striiformis f. sp. tritici PST-78</name>
    <dbReference type="NCBI Taxonomy" id="1165861"/>
    <lineage>
        <taxon>Eukaryota</taxon>
        <taxon>Fungi</taxon>
        <taxon>Dikarya</taxon>
        <taxon>Basidiomycota</taxon>
        <taxon>Pucciniomycotina</taxon>
        <taxon>Pucciniomycetes</taxon>
        <taxon>Pucciniales</taxon>
        <taxon>Pucciniaceae</taxon>
        <taxon>Puccinia</taxon>
    </lineage>
</organism>
<dbReference type="Proteomes" id="UP000054564">
    <property type="component" value="Unassembled WGS sequence"/>
</dbReference>
<keyword evidence="3" id="KW-1185">Reference proteome</keyword>
<reference evidence="3" key="1">
    <citation type="submission" date="2014-03" db="EMBL/GenBank/DDBJ databases">
        <title>The Genome Sequence of Puccinia striiformis f. sp. tritici PST-78.</title>
        <authorList>
            <consortium name="The Broad Institute Genome Sequencing Platform"/>
            <person name="Cuomo C."/>
            <person name="Hulbert S."/>
            <person name="Chen X."/>
            <person name="Walker B."/>
            <person name="Young S.K."/>
            <person name="Zeng Q."/>
            <person name="Gargeya S."/>
            <person name="Fitzgerald M."/>
            <person name="Haas B."/>
            <person name="Abouelleil A."/>
            <person name="Alvarado L."/>
            <person name="Arachchi H.M."/>
            <person name="Berlin A.M."/>
            <person name="Chapman S.B."/>
            <person name="Goldberg J."/>
            <person name="Griggs A."/>
            <person name="Gujja S."/>
            <person name="Hansen M."/>
            <person name="Howarth C."/>
            <person name="Imamovic A."/>
            <person name="Larimer J."/>
            <person name="McCowan C."/>
            <person name="Montmayeur A."/>
            <person name="Murphy C."/>
            <person name="Neiman D."/>
            <person name="Pearson M."/>
            <person name="Priest M."/>
            <person name="Roberts A."/>
            <person name="Saif S."/>
            <person name="Shea T."/>
            <person name="Sisk P."/>
            <person name="Sykes S."/>
            <person name="Wortman J."/>
            <person name="Nusbaum C."/>
            <person name="Birren B."/>
        </authorList>
    </citation>
    <scope>NUCLEOTIDE SEQUENCE [LARGE SCALE GENOMIC DNA]</scope>
    <source>
        <strain evidence="3">race PST-78</strain>
    </source>
</reference>
<evidence type="ECO:0000256" key="1">
    <source>
        <dbReference type="SAM" id="MobiDB-lite"/>
    </source>
</evidence>
<dbReference type="SUPFAM" id="SSF55920">
    <property type="entry name" value="Creatinase/aminopeptidase"/>
    <property type="match status" value="1"/>
</dbReference>
<evidence type="ECO:0008006" key="4">
    <source>
        <dbReference type="Google" id="ProtNLM"/>
    </source>
</evidence>
<gene>
    <name evidence="2" type="ORF">PSTG_15336</name>
</gene>
<evidence type="ECO:0000313" key="2">
    <source>
        <dbReference type="EMBL" id="KNE91239.1"/>
    </source>
</evidence>
<dbReference type="InterPro" id="IPR036005">
    <property type="entry name" value="Creatinase/aminopeptidase-like"/>
</dbReference>
<feature type="region of interest" description="Disordered" evidence="1">
    <location>
        <begin position="73"/>
        <end position="95"/>
    </location>
</feature>
<dbReference type="EMBL" id="AJIL01000213">
    <property type="protein sequence ID" value="KNE91239.1"/>
    <property type="molecule type" value="Genomic_DNA"/>
</dbReference>